<name>A0A919N2S0_9ACTN</name>
<dbReference type="Gene3D" id="3.30.1310.10">
    <property type="entry name" value="Nucleoid-associated protein YbaB-like domain"/>
    <property type="match status" value="1"/>
</dbReference>
<accession>A0A919N2S0</accession>
<gene>
    <name evidence="1" type="ORF">Ari01nite_90520</name>
</gene>
<reference evidence="1" key="1">
    <citation type="submission" date="2021-01" db="EMBL/GenBank/DDBJ databases">
        <title>Whole genome shotgun sequence of Actinoplanes rishiriensis NBRC 108556.</title>
        <authorList>
            <person name="Komaki H."/>
            <person name="Tamura T."/>
        </authorList>
    </citation>
    <scope>NUCLEOTIDE SEQUENCE</scope>
    <source>
        <strain evidence="1">NBRC 108556</strain>
    </source>
</reference>
<protein>
    <recommendedName>
        <fullName evidence="3">YbaB/EbfC DNA-binding family protein</fullName>
    </recommendedName>
</protein>
<evidence type="ECO:0000313" key="2">
    <source>
        <dbReference type="Proteomes" id="UP000636960"/>
    </source>
</evidence>
<dbReference type="RefSeq" id="WP_203790397.1">
    <property type="nucleotide sequence ID" value="NZ_BOMV01000107.1"/>
</dbReference>
<sequence>MSDDRVDAWGRLVEDGEALVHGARCSARVSAAPGSDANGSVRVALDAQGMVSSVAMMGSWRRLDAEKLAGAVIEAARDAAIRRLAVWGEAYAAGGGSGSPAAASGDGPSRGAGVADRVEFDREGFHRRLHAAATGAMSAEDRRAALLELLALAEAVEQGIDEVSARLAATVNATHTGHSPNRQVTVTVTGGGEVTAVRIHGSWLRGAHETNVGRQVTAAFRAAYENAAAHGVRRLIADSPLGQVQRATQDPLDLARRLRLTD</sequence>
<organism evidence="1 2">
    <name type="scientific">Paractinoplanes rishiriensis</name>
    <dbReference type="NCBI Taxonomy" id="1050105"/>
    <lineage>
        <taxon>Bacteria</taxon>
        <taxon>Bacillati</taxon>
        <taxon>Actinomycetota</taxon>
        <taxon>Actinomycetes</taxon>
        <taxon>Micromonosporales</taxon>
        <taxon>Micromonosporaceae</taxon>
        <taxon>Paractinoplanes</taxon>
    </lineage>
</organism>
<dbReference type="InterPro" id="IPR036894">
    <property type="entry name" value="YbaB-like_sf"/>
</dbReference>
<proteinExistence type="predicted"/>
<dbReference type="EMBL" id="BOMV01000107">
    <property type="protein sequence ID" value="GIF01588.1"/>
    <property type="molecule type" value="Genomic_DNA"/>
</dbReference>
<keyword evidence="2" id="KW-1185">Reference proteome</keyword>
<dbReference type="Proteomes" id="UP000636960">
    <property type="component" value="Unassembled WGS sequence"/>
</dbReference>
<evidence type="ECO:0000313" key="1">
    <source>
        <dbReference type="EMBL" id="GIF01588.1"/>
    </source>
</evidence>
<dbReference type="SUPFAM" id="SSF82607">
    <property type="entry name" value="YbaB-like"/>
    <property type="match status" value="1"/>
</dbReference>
<comment type="caution">
    <text evidence="1">The sequence shown here is derived from an EMBL/GenBank/DDBJ whole genome shotgun (WGS) entry which is preliminary data.</text>
</comment>
<evidence type="ECO:0008006" key="3">
    <source>
        <dbReference type="Google" id="ProtNLM"/>
    </source>
</evidence>
<dbReference type="Pfam" id="PF02575">
    <property type="entry name" value="YbaB_DNA_bd"/>
    <property type="match status" value="1"/>
</dbReference>
<dbReference type="GO" id="GO:0003677">
    <property type="term" value="F:DNA binding"/>
    <property type="evidence" value="ECO:0007669"/>
    <property type="project" value="InterPro"/>
</dbReference>
<dbReference type="AlphaFoldDB" id="A0A919N2S0"/>
<dbReference type="InterPro" id="IPR004401">
    <property type="entry name" value="YbaB/EbfC"/>
</dbReference>